<keyword evidence="12" id="KW-1185">Reference proteome</keyword>
<comment type="catalytic activity">
    <reaction evidence="6">
        <text>D-sedoheptulose 7-phosphate = 2-epi-5-epi-valiolone + phosphate</text>
        <dbReference type="Rhea" id="RHEA:44184"/>
        <dbReference type="ChEBI" id="CHEBI:43474"/>
        <dbReference type="ChEBI" id="CHEBI:57483"/>
        <dbReference type="ChEBI" id="CHEBI:84187"/>
        <dbReference type="EC" id="4.2.3.152"/>
    </reaction>
</comment>
<keyword evidence="2" id="KW-0479">Metal-binding</keyword>
<feature type="domain" description="3-dehydroquinate synthase N-terminal" evidence="9">
    <location>
        <begin position="93"/>
        <end position="205"/>
    </location>
</feature>
<dbReference type="GO" id="GO:0017000">
    <property type="term" value="P:antibiotic biosynthetic process"/>
    <property type="evidence" value="ECO:0007669"/>
    <property type="project" value="InterPro"/>
</dbReference>
<dbReference type="InterPro" id="IPR050071">
    <property type="entry name" value="Dehydroquinate_synthase"/>
</dbReference>
<dbReference type="Pfam" id="PF24621">
    <property type="entry name" value="DHQS_C"/>
    <property type="match status" value="1"/>
</dbReference>
<proteinExistence type="predicted"/>
<dbReference type="GO" id="GO:0003856">
    <property type="term" value="F:3-dehydroquinate synthase activity"/>
    <property type="evidence" value="ECO:0007669"/>
    <property type="project" value="TreeGrafter"/>
</dbReference>
<dbReference type="PANTHER" id="PTHR43622:SF3">
    <property type="entry name" value="2-EPI-5-EPI-VALIOLONE SYNTHASE"/>
    <property type="match status" value="1"/>
</dbReference>
<evidence type="ECO:0000256" key="5">
    <source>
        <dbReference type="ARBA" id="ARBA00023239"/>
    </source>
</evidence>
<dbReference type="GO" id="GO:0046872">
    <property type="term" value="F:metal ion binding"/>
    <property type="evidence" value="ECO:0007669"/>
    <property type="project" value="UniProtKB-KW"/>
</dbReference>
<evidence type="ECO:0000256" key="2">
    <source>
        <dbReference type="ARBA" id="ARBA00022723"/>
    </source>
</evidence>
<name>A0A7K1UF96_9MICC</name>
<evidence type="ECO:0000256" key="7">
    <source>
        <dbReference type="ARBA" id="ARBA00024060"/>
    </source>
</evidence>
<dbReference type="GO" id="GO:0000166">
    <property type="term" value="F:nucleotide binding"/>
    <property type="evidence" value="ECO:0007669"/>
    <property type="project" value="UniProtKB-KW"/>
</dbReference>
<gene>
    <name evidence="11" type="ORF">GNZ21_01765</name>
</gene>
<dbReference type="Proteomes" id="UP000460157">
    <property type="component" value="Unassembled WGS sequence"/>
</dbReference>
<dbReference type="Pfam" id="PF01761">
    <property type="entry name" value="DHQ_synthase"/>
    <property type="match status" value="1"/>
</dbReference>
<sequence length="417" mass="45407">MAEHHSEGLSRSTTRDGVDRWTVRAVHEVTYDVVATQALFDVTNPTLATAGAIPAATEHSRRLIVIDETVEQLHGNQIRGYFTHHGVQATYHVLEAHEMVKNWDSVDSVIRTMAEAGIDRRSEPVIAIGGGVLLDIVGFAASIYRRSTPYIRIPTTLIGLVDAGVGVKTGVNFGTGKNKIGSYAAPAVTYVDRSFLRSLNRRHLSNGMAEILKIALIKSRRLMSLLDMYGRAVLDDGFVGSTPALANAADDIIGTSIHLMLEELQPNLWEANLERCVDYGHTFSPTVEMKALPELLHGEAVCIDMALSSVLSFRRGRMTRHELAHVLATMQALDLPIWNSSLEEPGVLHVALADTVRHRGGQQRIPLPVGIGDHEFANDVSADEVAHALHTLRTAAGMKAGEIAAAPEPEHDMVLKV</sequence>
<comment type="cofactor">
    <cofactor evidence="1">
        <name>NAD(+)</name>
        <dbReference type="ChEBI" id="CHEBI:57540"/>
    </cofactor>
</comment>
<feature type="domain" description="3-dehydroquinate synthase C-terminal" evidence="10">
    <location>
        <begin position="207"/>
        <end position="354"/>
    </location>
</feature>
<dbReference type="Gene3D" id="1.20.1090.10">
    <property type="entry name" value="Dehydroquinate synthase-like - alpha domain"/>
    <property type="match status" value="1"/>
</dbReference>
<dbReference type="CDD" id="cd08199">
    <property type="entry name" value="EEVS"/>
    <property type="match status" value="1"/>
</dbReference>
<dbReference type="InterPro" id="IPR035872">
    <property type="entry name" value="EEVS-like"/>
</dbReference>
<keyword evidence="3" id="KW-0547">Nucleotide-binding</keyword>
<dbReference type="OrthoDB" id="9806583at2"/>
<evidence type="ECO:0000256" key="4">
    <source>
        <dbReference type="ARBA" id="ARBA00023027"/>
    </source>
</evidence>
<organism evidence="11 12">
    <name type="scientific">Nesterenkonia alkaliphila</name>
    <dbReference type="NCBI Taxonomy" id="1463631"/>
    <lineage>
        <taxon>Bacteria</taxon>
        <taxon>Bacillati</taxon>
        <taxon>Actinomycetota</taxon>
        <taxon>Actinomycetes</taxon>
        <taxon>Micrococcales</taxon>
        <taxon>Micrococcaceae</taxon>
        <taxon>Nesterenkonia</taxon>
    </lineage>
</organism>
<evidence type="ECO:0000256" key="1">
    <source>
        <dbReference type="ARBA" id="ARBA00001911"/>
    </source>
</evidence>
<accession>A0A7K1UF96</accession>
<reference evidence="11 12" key="1">
    <citation type="submission" date="2019-12" db="EMBL/GenBank/DDBJ databases">
        <title>Nesterenkonia muleiensis sp. nov., a novel actinobacterium isolated from sap of Populus euphratica.</title>
        <authorList>
            <person name="Wang R."/>
        </authorList>
    </citation>
    <scope>NUCLEOTIDE SEQUENCE [LARGE SCALE GENOMIC DNA]</scope>
    <source>
        <strain evidence="11 12">F10</strain>
    </source>
</reference>
<evidence type="ECO:0000259" key="9">
    <source>
        <dbReference type="Pfam" id="PF01761"/>
    </source>
</evidence>
<dbReference type="RefSeq" id="WP_157320801.1">
    <property type="nucleotide sequence ID" value="NZ_BMFX01000005.1"/>
</dbReference>
<keyword evidence="4" id="KW-0520">NAD</keyword>
<comment type="caution">
    <text evidence="11">The sequence shown here is derived from an EMBL/GenBank/DDBJ whole genome shotgun (WGS) entry which is preliminary data.</text>
</comment>
<dbReference type="AlphaFoldDB" id="A0A7K1UF96"/>
<dbReference type="InterPro" id="IPR030960">
    <property type="entry name" value="DHQS/DOIS_N"/>
</dbReference>
<evidence type="ECO:0000256" key="8">
    <source>
        <dbReference type="ARBA" id="ARBA00024092"/>
    </source>
</evidence>
<dbReference type="InterPro" id="IPR056179">
    <property type="entry name" value="DHQS_C"/>
</dbReference>
<evidence type="ECO:0000259" key="10">
    <source>
        <dbReference type="Pfam" id="PF24621"/>
    </source>
</evidence>
<dbReference type="EMBL" id="WRPM01000011">
    <property type="protein sequence ID" value="MVT25102.1"/>
    <property type="molecule type" value="Genomic_DNA"/>
</dbReference>
<dbReference type="SUPFAM" id="SSF56796">
    <property type="entry name" value="Dehydroquinate synthase-like"/>
    <property type="match status" value="1"/>
</dbReference>
<dbReference type="EC" id="4.2.3.152" evidence="7"/>
<protein>
    <recommendedName>
        <fullName evidence="8">2-epi-5-epi-valiolone synthase</fullName>
        <ecNumber evidence="7">4.2.3.152</ecNumber>
    </recommendedName>
</protein>
<evidence type="ECO:0000313" key="12">
    <source>
        <dbReference type="Proteomes" id="UP000460157"/>
    </source>
</evidence>
<dbReference type="Gene3D" id="3.40.50.1970">
    <property type="match status" value="1"/>
</dbReference>
<keyword evidence="5" id="KW-0456">Lyase</keyword>
<evidence type="ECO:0000256" key="6">
    <source>
        <dbReference type="ARBA" id="ARBA00023993"/>
    </source>
</evidence>
<evidence type="ECO:0000256" key="3">
    <source>
        <dbReference type="ARBA" id="ARBA00022741"/>
    </source>
</evidence>
<dbReference type="PANTHER" id="PTHR43622">
    <property type="entry name" value="3-DEHYDROQUINATE SYNTHASE"/>
    <property type="match status" value="1"/>
</dbReference>
<evidence type="ECO:0000313" key="11">
    <source>
        <dbReference type="EMBL" id="MVT25102.1"/>
    </source>
</evidence>